<feature type="transmembrane region" description="Helical" evidence="1">
    <location>
        <begin position="34"/>
        <end position="55"/>
    </location>
</feature>
<feature type="transmembrane region" description="Helical" evidence="1">
    <location>
        <begin position="67"/>
        <end position="87"/>
    </location>
</feature>
<evidence type="ECO:0000313" key="2">
    <source>
        <dbReference type="EMBL" id="CAE0287453.1"/>
    </source>
</evidence>
<keyword evidence="1" id="KW-0472">Membrane</keyword>
<name>A0A7S3M852_9STRA</name>
<organism evidence="2">
    <name type="scientific">Spumella elongata</name>
    <dbReference type="NCBI Taxonomy" id="89044"/>
    <lineage>
        <taxon>Eukaryota</taxon>
        <taxon>Sar</taxon>
        <taxon>Stramenopiles</taxon>
        <taxon>Ochrophyta</taxon>
        <taxon>Chrysophyceae</taxon>
        <taxon>Chromulinales</taxon>
        <taxon>Chromulinaceae</taxon>
        <taxon>Spumella</taxon>
    </lineage>
</organism>
<gene>
    <name evidence="2" type="ORF">SELO1098_LOCUS16296</name>
</gene>
<proteinExistence type="predicted"/>
<evidence type="ECO:0000256" key="1">
    <source>
        <dbReference type="SAM" id="Phobius"/>
    </source>
</evidence>
<dbReference type="EMBL" id="HBIC01032136">
    <property type="protein sequence ID" value="CAE0287453.1"/>
    <property type="molecule type" value="Transcribed_RNA"/>
</dbReference>
<reference evidence="2" key="1">
    <citation type="submission" date="2021-01" db="EMBL/GenBank/DDBJ databases">
        <authorList>
            <person name="Corre E."/>
            <person name="Pelletier E."/>
            <person name="Niang G."/>
            <person name="Scheremetjew M."/>
            <person name="Finn R."/>
            <person name="Kale V."/>
            <person name="Holt S."/>
            <person name="Cochrane G."/>
            <person name="Meng A."/>
            <person name="Brown T."/>
            <person name="Cohen L."/>
        </authorList>
    </citation>
    <scope>NUCLEOTIDE SEQUENCE</scope>
    <source>
        <strain evidence="2">CCAP 955/1</strain>
    </source>
</reference>
<keyword evidence="1" id="KW-1133">Transmembrane helix</keyword>
<dbReference type="AlphaFoldDB" id="A0A7S3M852"/>
<protein>
    <submittedName>
        <fullName evidence="2">Uncharacterized protein</fullName>
    </submittedName>
</protein>
<keyword evidence="1" id="KW-0812">Transmembrane</keyword>
<feature type="transmembrane region" description="Helical" evidence="1">
    <location>
        <begin position="107"/>
        <end position="133"/>
    </location>
</feature>
<sequence>MYAWGQPLLNGYNDTCNAFWGPHSFVWMQVAKNVIYFCMNLSMSLLYVVFISAAVPVHLKYLAKVCFSSLIFSGFTGCVLNTPVMALDLREILPAEISPGVEVAWTIAVPFLFELVVGAFFAWLLPLVAKAVLRAIGSLKTVK</sequence>
<accession>A0A7S3M852</accession>